<dbReference type="PANTHER" id="PTHR33905">
    <property type="entry name" value="CST COMPLEX SUBUNIT TEN1"/>
    <property type="match status" value="1"/>
</dbReference>
<keyword evidence="6" id="KW-0539">Nucleus</keyword>
<evidence type="ECO:0000256" key="7">
    <source>
        <dbReference type="ARBA" id="ARBA00061044"/>
    </source>
</evidence>
<reference evidence="11 12" key="1">
    <citation type="submission" date="2022-01" db="EMBL/GenBank/DDBJ databases">
        <title>A chromosome-scale genome assembly of the false clownfish, Amphiprion ocellaris.</title>
        <authorList>
            <person name="Ryu T."/>
        </authorList>
    </citation>
    <scope>NUCLEOTIDE SEQUENCE [LARGE SCALE GENOMIC DNA]</scope>
</reference>
<dbReference type="FunFam" id="2.40.50.140:FF:000203">
    <property type="entry name" value="TEN1 subunit of CST complex"/>
    <property type="match status" value="1"/>
</dbReference>
<evidence type="ECO:0000256" key="9">
    <source>
        <dbReference type="ARBA" id="ARBA00078215"/>
    </source>
</evidence>
<dbReference type="GO" id="GO:0042162">
    <property type="term" value="F:telomeric DNA binding"/>
    <property type="evidence" value="ECO:0007669"/>
    <property type="project" value="TreeGrafter"/>
</dbReference>
<dbReference type="PANTHER" id="PTHR33905:SF1">
    <property type="entry name" value="CST COMPLEX SUBUNIT TEN1"/>
    <property type="match status" value="1"/>
</dbReference>
<evidence type="ECO:0000313" key="12">
    <source>
        <dbReference type="Proteomes" id="UP001501940"/>
    </source>
</evidence>
<keyword evidence="12" id="KW-1185">Reference proteome</keyword>
<proteinExistence type="inferred from homology"/>
<name>A0AAQ5YT84_AMPOC</name>
<dbReference type="AlphaFoldDB" id="A0AAQ5YT84"/>
<dbReference type="GO" id="GO:1990879">
    <property type="term" value="C:CST complex"/>
    <property type="evidence" value="ECO:0007669"/>
    <property type="project" value="InterPro"/>
</dbReference>
<dbReference type="Proteomes" id="UP001501940">
    <property type="component" value="Chromosome 4"/>
</dbReference>
<keyword evidence="3" id="KW-0158">Chromosome</keyword>
<dbReference type="Gene3D" id="2.40.50.140">
    <property type="entry name" value="Nucleic acid-binding proteins"/>
    <property type="match status" value="1"/>
</dbReference>
<dbReference type="GO" id="GO:0003697">
    <property type="term" value="F:single-stranded DNA binding"/>
    <property type="evidence" value="ECO:0007669"/>
    <property type="project" value="InterPro"/>
</dbReference>
<accession>A0AAQ5YT84</accession>
<dbReference type="InterPro" id="IPR029146">
    <property type="entry name" value="Ten1_animal_plant"/>
</dbReference>
<keyword evidence="4" id="KW-0779">Telomere</keyword>
<reference evidence="11" key="2">
    <citation type="submission" date="2025-08" db="UniProtKB">
        <authorList>
            <consortium name="Ensembl"/>
        </authorList>
    </citation>
    <scope>IDENTIFICATION</scope>
</reference>
<comment type="subcellular location">
    <subcellularLocation>
        <location evidence="2">Chromosome</location>
        <location evidence="2">Telomere</location>
    </subcellularLocation>
    <subcellularLocation>
        <location evidence="1">Nucleus</location>
    </subcellularLocation>
</comment>
<evidence type="ECO:0000256" key="5">
    <source>
        <dbReference type="ARBA" id="ARBA00023125"/>
    </source>
</evidence>
<dbReference type="Pfam" id="PF15490">
    <property type="entry name" value="Ten1_2"/>
    <property type="match status" value="1"/>
</dbReference>
<evidence type="ECO:0000256" key="4">
    <source>
        <dbReference type="ARBA" id="ARBA00022895"/>
    </source>
</evidence>
<dbReference type="InterPro" id="IPR012340">
    <property type="entry name" value="NA-bd_OB-fold"/>
</dbReference>
<reference evidence="11" key="3">
    <citation type="submission" date="2025-09" db="UniProtKB">
        <authorList>
            <consortium name="Ensembl"/>
        </authorList>
    </citation>
    <scope>IDENTIFICATION</scope>
</reference>
<sequence>MVYPRRPLSNAGAERWRMTGHVTYTPEVPSLPQHFKLHCIYFSNRFNVTMLPSAAVFHFPWEVNSGNMQEGESVRTFGRLVCYQPEESRATLSAQHASKEHHVVVHTLFVEPFNPIIGAQYIVLGEIENNMGVGVMVQARVLNCVDGVNIALLQKAISEQRSFFTERECKRCETAQPADAT</sequence>
<evidence type="ECO:0000256" key="1">
    <source>
        <dbReference type="ARBA" id="ARBA00004123"/>
    </source>
</evidence>
<evidence type="ECO:0000313" key="11">
    <source>
        <dbReference type="Ensembl" id="ENSAOCP00000055156.1"/>
    </source>
</evidence>
<dbReference type="GO" id="GO:0010521">
    <property type="term" value="F:telomerase inhibitor activity"/>
    <property type="evidence" value="ECO:0007669"/>
    <property type="project" value="TreeGrafter"/>
</dbReference>
<evidence type="ECO:0000256" key="6">
    <source>
        <dbReference type="ARBA" id="ARBA00023242"/>
    </source>
</evidence>
<dbReference type="GeneTree" id="ENSGT00390000017589"/>
<evidence type="ECO:0000256" key="3">
    <source>
        <dbReference type="ARBA" id="ARBA00022454"/>
    </source>
</evidence>
<evidence type="ECO:0000256" key="2">
    <source>
        <dbReference type="ARBA" id="ARBA00004574"/>
    </source>
</evidence>
<evidence type="ECO:0000256" key="10">
    <source>
        <dbReference type="ARBA" id="ARBA00079840"/>
    </source>
</evidence>
<comment type="similarity">
    <text evidence="7">Belongs to the TEN1 family.</text>
</comment>
<evidence type="ECO:0000256" key="8">
    <source>
        <dbReference type="ARBA" id="ARBA00068173"/>
    </source>
</evidence>
<organism evidence="11 12">
    <name type="scientific">Amphiprion ocellaris</name>
    <name type="common">Clown anemonefish</name>
    <dbReference type="NCBI Taxonomy" id="80972"/>
    <lineage>
        <taxon>Eukaryota</taxon>
        <taxon>Metazoa</taxon>
        <taxon>Chordata</taxon>
        <taxon>Craniata</taxon>
        <taxon>Vertebrata</taxon>
        <taxon>Euteleostomi</taxon>
        <taxon>Actinopterygii</taxon>
        <taxon>Neopterygii</taxon>
        <taxon>Teleostei</taxon>
        <taxon>Neoteleostei</taxon>
        <taxon>Acanthomorphata</taxon>
        <taxon>Ovalentaria</taxon>
        <taxon>Pomacentridae</taxon>
        <taxon>Amphiprion</taxon>
    </lineage>
</organism>
<keyword evidence="5" id="KW-0238">DNA-binding</keyword>
<dbReference type="GO" id="GO:0032211">
    <property type="term" value="P:negative regulation of telomere maintenance via telomerase"/>
    <property type="evidence" value="ECO:0007669"/>
    <property type="project" value="TreeGrafter"/>
</dbReference>
<dbReference type="Ensembl" id="ENSAOCT00000042593.1">
    <property type="protein sequence ID" value="ENSAOCP00000055156.1"/>
    <property type="gene ID" value="ENSAOCG00000031139.1"/>
</dbReference>
<protein>
    <recommendedName>
        <fullName evidence="8">CST complex subunit TEN1</fullName>
    </recommendedName>
    <alternativeName>
        <fullName evidence="10">Protein telomeric pathways with STN1 homolog</fullName>
    </alternativeName>
    <alternativeName>
        <fullName evidence="9">Telomere length regulation protein TEN1 homolog</fullName>
    </alternativeName>
</protein>